<evidence type="ECO:0000259" key="2">
    <source>
        <dbReference type="SMART" id="SM00505"/>
    </source>
</evidence>
<feature type="chain" id="PRO_5014198728" evidence="1">
    <location>
        <begin position="23"/>
        <end position="99"/>
    </location>
</feature>
<dbReference type="Pfam" id="PF00304">
    <property type="entry name" value="Gamma-thionin"/>
    <property type="match status" value="1"/>
</dbReference>
<protein>
    <submittedName>
        <fullName evidence="3">Defensin J1-2</fullName>
    </submittedName>
</protein>
<dbReference type="Proteomes" id="UP000236161">
    <property type="component" value="Unassembled WGS sequence"/>
</dbReference>
<evidence type="ECO:0000313" key="4">
    <source>
        <dbReference type="Proteomes" id="UP000236161"/>
    </source>
</evidence>
<accession>A0A2H9ZY75</accession>
<proteinExistence type="predicted"/>
<name>A0A2H9ZY75_9ASPA</name>
<dbReference type="PROSITE" id="PS00940">
    <property type="entry name" value="GAMMA_THIONIN"/>
    <property type="match status" value="1"/>
</dbReference>
<keyword evidence="1" id="KW-0732">Signal</keyword>
<dbReference type="GO" id="GO:0006952">
    <property type="term" value="P:defense response"/>
    <property type="evidence" value="ECO:0007669"/>
    <property type="project" value="InterPro"/>
</dbReference>
<dbReference type="AlphaFoldDB" id="A0A2H9ZY75"/>
<feature type="domain" description="Knottins-like" evidence="2">
    <location>
        <begin position="54"/>
        <end position="99"/>
    </location>
</feature>
<dbReference type="SMART" id="SM00505">
    <property type="entry name" value="Knot1"/>
    <property type="match status" value="1"/>
</dbReference>
<dbReference type="EMBL" id="KZ452735">
    <property type="protein sequence ID" value="PKA48227.1"/>
    <property type="molecule type" value="Genomic_DNA"/>
</dbReference>
<dbReference type="PRINTS" id="PR00288">
    <property type="entry name" value="PUROTHIONIN"/>
</dbReference>
<dbReference type="CDD" id="cd00107">
    <property type="entry name" value="Knot1"/>
    <property type="match status" value="1"/>
</dbReference>
<organism evidence="3 4">
    <name type="scientific">Apostasia shenzhenica</name>
    <dbReference type="NCBI Taxonomy" id="1088818"/>
    <lineage>
        <taxon>Eukaryota</taxon>
        <taxon>Viridiplantae</taxon>
        <taxon>Streptophyta</taxon>
        <taxon>Embryophyta</taxon>
        <taxon>Tracheophyta</taxon>
        <taxon>Spermatophyta</taxon>
        <taxon>Magnoliopsida</taxon>
        <taxon>Liliopsida</taxon>
        <taxon>Asparagales</taxon>
        <taxon>Orchidaceae</taxon>
        <taxon>Apostasioideae</taxon>
        <taxon>Apostasia</taxon>
    </lineage>
</organism>
<dbReference type="STRING" id="1088818.A0A2H9ZY75"/>
<evidence type="ECO:0000313" key="3">
    <source>
        <dbReference type="EMBL" id="PKA48227.1"/>
    </source>
</evidence>
<sequence>MESCRRILPTLLLLELILLSSGIMGPETVMVEAMRLEGMQLASTADHLTASKRICQLRSHRFRGFCFSRNNCGNVCRTEGFQFGHCRGLRRRCYCTKHC</sequence>
<evidence type="ECO:0000256" key="1">
    <source>
        <dbReference type="SAM" id="SignalP"/>
    </source>
</evidence>
<gene>
    <name evidence="3" type="ORF">AXF42_Ash020624</name>
</gene>
<dbReference type="SUPFAM" id="SSF57095">
    <property type="entry name" value="Scorpion toxin-like"/>
    <property type="match status" value="1"/>
</dbReference>
<keyword evidence="4" id="KW-1185">Reference proteome</keyword>
<dbReference type="InterPro" id="IPR036574">
    <property type="entry name" value="Scorpion_toxin-like_sf"/>
</dbReference>
<dbReference type="OrthoDB" id="683455at2759"/>
<reference evidence="3 4" key="1">
    <citation type="journal article" date="2017" name="Nature">
        <title>The Apostasia genome and the evolution of orchids.</title>
        <authorList>
            <person name="Zhang G.Q."/>
            <person name="Liu K.W."/>
            <person name="Li Z."/>
            <person name="Lohaus R."/>
            <person name="Hsiao Y.Y."/>
            <person name="Niu S.C."/>
            <person name="Wang J.Y."/>
            <person name="Lin Y.C."/>
            <person name="Xu Q."/>
            <person name="Chen L.J."/>
            <person name="Yoshida K."/>
            <person name="Fujiwara S."/>
            <person name="Wang Z.W."/>
            <person name="Zhang Y.Q."/>
            <person name="Mitsuda N."/>
            <person name="Wang M."/>
            <person name="Liu G.H."/>
            <person name="Pecoraro L."/>
            <person name="Huang H.X."/>
            <person name="Xiao X.J."/>
            <person name="Lin M."/>
            <person name="Wu X.Y."/>
            <person name="Wu W.L."/>
            <person name="Chen Y.Y."/>
            <person name="Chang S.B."/>
            <person name="Sakamoto S."/>
            <person name="Ohme-Takagi M."/>
            <person name="Yagi M."/>
            <person name="Zeng S.J."/>
            <person name="Shen C.Y."/>
            <person name="Yeh C.M."/>
            <person name="Luo Y.B."/>
            <person name="Tsai W.C."/>
            <person name="Van de Peer Y."/>
            <person name="Liu Z.J."/>
        </authorList>
    </citation>
    <scope>NUCLEOTIDE SEQUENCE [LARGE SCALE GENOMIC DNA]</scope>
    <source>
        <strain evidence="4">cv. Shenzhen</strain>
        <tissue evidence="3">Stem</tissue>
    </source>
</reference>
<dbReference type="InterPro" id="IPR003614">
    <property type="entry name" value="Knottins"/>
</dbReference>
<dbReference type="InterPro" id="IPR008176">
    <property type="entry name" value="Defensin_plant"/>
</dbReference>
<dbReference type="Gene3D" id="3.30.30.10">
    <property type="entry name" value="Knottin, scorpion toxin-like"/>
    <property type="match status" value="1"/>
</dbReference>
<feature type="signal peptide" evidence="1">
    <location>
        <begin position="1"/>
        <end position="22"/>
    </location>
</feature>